<gene>
    <name evidence="9" type="ORF">EWH70_17360</name>
</gene>
<evidence type="ECO:0000256" key="1">
    <source>
        <dbReference type="ARBA" id="ARBA00004651"/>
    </source>
</evidence>
<dbReference type="GO" id="GO:0005886">
    <property type="term" value="C:plasma membrane"/>
    <property type="evidence" value="ECO:0007669"/>
    <property type="project" value="UniProtKB-SubCell"/>
</dbReference>
<evidence type="ECO:0000256" key="6">
    <source>
        <dbReference type="ARBA" id="ARBA00023136"/>
    </source>
</evidence>
<feature type="transmembrane region" description="Helical" evidence="8">
    <location>
        <begin position="328"/>
        <end position="346"/>
    </location>
</feature>
<keyword evidence="4 8" id="KW-0812">Transmembrane</keyword>
<keyword evidence="6 8" id="KW-0472">Membrane</keyword>
<feature type="transmembrane region" description="Helical" evidence="8">
    <location>
        <begin position="142"/>
        <end position="163"/>
    </location>
</feature>
<proteinExistence type="inferred from homology"/>
<keyword evidence="5 8" id="KW-1133">Transmembrane helix</keyword>
<keyword evidence="10" id="KW-1185">Reference proteome</keyword>
<evidence type="ECO:0000256" key="5">
    <source>
        <dbReference type="ARBA" id="ARBA00022989"/>
    </source>
</evidence>
<dbReference type="OrthoDB" id="9774600at2"/>
<feature type="transmembrane region" description="Helical" evidence="8">
    <location>
        <begin position="119"/>
        <end position="135"/>
    </location>
</feature>
<dbReference type="GO" id="GO:0016758">
    <property type="term" value="F:hexosyltransferase activity"/>
    <property type="evidence" value="ECO:0007669"/>
    <property type="project" value="InterPro"/>
</dbReference>
<keyword evidence="2" id="KW-1003">Cell membrane</keyword>
<dbReference type="EMBL" id="SFCC01000008">
    <property type="protein sequence ID" value="RZQ62728.1"/>
    <property type="molecule type" value="Genomic_DNA"/>
</dbReference>
<feature type="transmembrane region" description="Helical" evidence="8">
    <location>
        <begin position="93"/>
        <end position="113"/>
    </location>
</feature>
<evidence type="ECO:0000256" key="4">
    <source>
        <dbReference type="ARBA" id="ARBA00022692"/>
    </source>
</evidence>
<evidence type="ECO:0000256" key="2">
    <source>
        <dbReference type="ARBA" id="ARBA00022475"/>
    </source>
</evidence>
<dbReference type="AlphaFoldDB" id="A0A4Q7J740"/>
<comment type="similarity">
    <text evidence="7">Belongs to the glycosyltransferase 87 family.</text>
</comment>
<comment type="caution">
    <text evidence="9">The sequence shown here is derived from an EMBL/GenBank/DDBJ whole genome shotgun (WGS) entry which is preliminary data.</text>
</comment>
<feature type="transmembrane region" description="Helical" evidence="8">
    <location>
        <begin position="358"/>
        <end position="379"/>
    </location>
</feature>
<evidence type="ECO:0000256" key="3">
    <source>
        <dbReference type="ARBA" id="ARBA00022679"/>
    </source>
</evidence>
<sequence length="390" mass="41471">MSTRRWSTESARWWPAAVVAAAFAAGVAVWLAGWHLGADSAVYRAGALSFLRGEQLYTDRALSTLPSWVLLPFTYPPAAALLFTPLAVLPEGLAWGALAAGSAASLVVVVRLAARGSRLAAWPAVAGLSVLAVALEPVWKTFFLGQINLILMALVMADVLVLSARGSRWGGVLIGVAAAVKLTPLVFVAHLIVTGRWRDALRALATFAALQGLMFLLAFGDTAQYWERTASNADRIGAVHWIFNQSLHGLVARAGELTPLAMPVALAIGALLAVPAVWLVVRLHRRGEALMALLVTATFGLLVSPVSWTHHWVWTVPLVVLLLVRARYWAVVAVTAVFTGVVMLVPNGGRAEFGWGPLLSVPGNLYVVAATVGLLGLSVRELARLRSARG</sequence>
<protein>
    <submittedName>
        <fullName evidence="9">DUF2029 domain-containing protein</fullName>
    </submittedName>
</protein>
<feature type="transmembrane region" description="Helical" evidence="8">
    <location>
        <begin position="12"/>
        <end position="33"/>
    </location>
</feature>
<dbReference type="RefSeq" id="WP_130476466.1">
    <property type="nucleotide sequence ID" value="NZ_SFCC01000008.1"/>
</dbReference>
<feature type="transmembrane region" description="Helical" evidence="8">
    <location>
        <begin position="200"/>
        <end position="219"/>
    </location>
</feature>
<name>A0A4Q7J740_9PSEU</name>
<dbReference type="Pfam" id="PF09594">
    <property type="entry name" value="GT87"/>
    <property type="match status" value="1"/>
</dbReference>
<evidence type="ECO:0000256" key="8">
    <source>
        <dbReference type="SAM" id="Phobius"/>
    </source>
</evidence>
<evidence type="ECO:0000313" key="10">
    <source>
        <dbReference type="Proteomes" id="UP000292003"/>
    </source>
</evidence>
<evidence type="ECO:0000256" key="7">
    <source>
        <dbReference type="ARBA" id="ARBA00024033"/>
    </source>
</evidence>
<feature type="transmembrane region" description="Helical" evidence="8">
    <location>
        <begin position="288"/>
        <end position="308"/>
    </location>
</feature>
<organism evidence="9 10">
    <name type="scientific">Amycolatopsis suaedae</name>
    <dbReference type="NCBI Taxonomy" id="2510978"/>
    <lineage>
        <taxon>Bacteria</taxon>
        <taxon>Bacillati</taxon>
        <taxon>Actinomycetota</taxon>
        <taxon>Actinomycetes</taxon>
        <taxon>Pseudonocardiales</taxon>
        <taxon>Pseudonocardiaceae</taxon>
        <taxon>Amycolatopsis</taxon>
    </lineage>
</organism>
<dbReference type="Proteomes" id="UP000292003">
    <property type="component" value="Unassembled WGS sequence"/>
</dbReference>
<reference evidence="9 10" key="1">
    <citation type="submission" date="2019-02" db="EMBL/GenBank/DDBJ databases">
        <title>Draft genome sequence of Amycolatopsis sp. 8-3EHSu isolated from roots of Suaeda maritima.</title>
        <authorList>
            <person name="Duangmal K."/>
            <person name="Chantavorakit T."/>
        </authorList>
    </citation>
    <scope>NUCLEOTIDE SEQUENCE [LARGE SCALE GENOMIC DNA]</scope>
    <source>
        <strain evidence="9 10">8-3EHSu</strain>
    </source>
</reference>
<dbReference type="InterPro" id="IPR018584">
    <property type="entry name" value="GT87"/>
</dbReference>
<feature type="transmembrane region" description="Helical" evidence="8">
    <location>
        <begin position="260"/>
        <end position="281"/>
    </location>
</feature>
<keyword evidence="3" id="KW-0808">Transferase</keyword>
<comment type="subcellular location">
    <subcellularLocation>
        <location evidence="1">Cell membrane</location>
        <topology evidence="1">Multi-pass membrane protein</topology>
    </subcellularLocation>
</comment>
<feature type="transmembrane region" description="Helical" evidence="8">
    <location>
        <begin position="169"/>
        <end position="193"/>
    </location>
</feature>
<accession>A0A4Q7J740</accession>
<evidence type="ECO:0000313" key="9">
    <source>
        <dbReference type="EMBL" id="RZQ62728.1"/>
    </source>
</evidence>